<dbReference type="InterPro" id="IPR023997">
    <property type="entry name" value="TonB-dep_OMP_SusC/RagA_CS"/>
</dbReference>
<dbReference type="InterPro" id="IPR036942">
    <property type="entry name" value="Beta-barrel_TonB_sf"/>
</dbReference>
<dbReference type="InterPro" id="IPR000531">
    <property type="entry name" value="Beta-barrel_TonB"/>
</dbReference>
<dbReference type="Pfam" id="PF00593">
    <property type="entry name" value="TonB_dep_Rec_b-barrel"/>
    <property type="match status" value="1"/>
</dbReference>
<dbReference type="Pfam" id="PF07715">
    <property type="entry name" value="Plug"/>
    <property type="match status" value="1"/>
</dbReference>
<evidence type="ECO:0000256" key="7">
    <source>
        <dbReference type="ARBA" id="ARBA00023237"/>
    </source>
</evidence>
<evidence type="ECO:0000256" key="8">
    <source>
        <dbReference type="PROSITE-ProRule" id="PRU01360"/>
    </source>
</evidence>
<dbReference type="EMBL" id="BMIK01000007">
    <property type="protein sequence ID" value="GGC31416.1"/>
    <property type="molecule type" value="Genomic_DNA"/>
</dbReference>
<name>A0ABQ1M4I9_9SPHI</name>
<feature type="signal peptide" evidence="10">
    <location>
        <begin position="1"/>
        <end position="23"/>
    </location>
</feature>
<keyword evidence="5 9" id="KW-0798">TonB box</keyword>
<dbReference type="InterPro" id="IPR039426">
    <property type="entry name" value="TonB-dep_rcpt-like"/>
</dbReference>
<dbReference type="Gene3D" id="2.60.40.1120">
    <property type="entry name" value="Carboxypeptidase-like, regulatory domain"/>
    <property type="match status" value="1"/>
</dbReference>
<dbReference type="PROSITE" id="PS52016">
    <property type="entry name" value="TONB_DEPENDENT_REC_3"/>
    <property type="match status" value="1"/>
</dbReference>
<dbReference type="InterPro" id="IPR008969">
    <property type="entry name" value="CarboxyPept-like_regulatory"/>
</dbReference>
<dbReference type="Proteomes" id="UP000597338">
    <property type="component" value="Unassembled WGS sequence"/>
</dbReference>
<dbReference type="InterPro" id="IPR012910">
    <property type="entry name" value="Plug_dom"/>
</dbReference>
<dbReference type="SUPFAM" id="SSF56935">
    <property type="entry name" value="Porins"/>
    <property type="match status" value="1"/>
</dbReference>
<evidence type="ECO:0000256" key="9">
    <source>
        <dbReference type="RuleBase" id="RU003357"/>
    </source>
</evidence>
<keyword evidence="4 8" id="KW-0812">Transmembrane</keyword>
<organism evidence="13 14">
    <name type="scientific">Parapedobacter defluvii</name>
    <dbReference type="NCBI Taxonomy" id="2045106"/>
    <lineage>
        <taxon>Bacteria</taxon>
        <taxon>Pseudomonadati</taxon>
        <taxon>Bacteroidota</taxon>
        <taxon>Sphingobacteriia</taxon>
        <taxon>Sphingobacteriales</taxon>
        <taxon>Sphingobacteriaceae</taxon>
        <taxon>Parapedobacter</taxon>
    </lineage>
</organism>
<evidence type="ECO:0000256" key="6">
    <source>
        <dbReference type="ARBA" id="ARBA00023136"/>
    </source>
</evidence>
<evidence type="ECO:0000256" key="5">
    <source>
        <dbReference type="ARBA" id="ARBA00023077"/>
    </source>
</evidence>
<comment type="caution">
    <text evidence="13">The sequence shown here is derived from an EMBL/GenBank/DDBJ whole genome shotgun (WGS) entry which is preliminary data.</text>
</comment>
<sequence>MKHRLWVLFGSLLFVLAGPRVQAQQQSYQGNVKDTDGAPLSGVSIAIKETSTGTVTDGNGSFTIQAKRGDYLVFSYVGYEGQEILLGESRTVDVVLSPQVNLLEEMVVVGYGQVRKGDLTSAISSVKAADLVKTSVTSLDQGLQGRAAGMVVTNTSGQPGAATSIRIRGTSSIMGTNEPLYVIDGIPVIGEGSTSTGMFHSPALNSLTSINPGDVESIEILKDASATAIYGARGANGVILITTKRGSSGRVKTSFNAYYGLQQVANTMNMLNAEQLAMLGNEAADNANIDRKLIFADLNNLRKRSTDWQSEIFRIAPIQNYELSFSGGNDAAAYFLSANYMGQDGIIIGSDFNKANVRLNLDQRIGSRLKVGTSLNVSHSSSNGVVTNSEGAFASSITSWALEMNPALPVRQADGSYVYENNTSNPAVGNPVQDANEFKQLNKTARALGNFYADLTLAEGLNFKSSVGIDYYQVKEQSFSSKDIKRGESNGGSASVGTVDGYTWLWENTLNYNRRFGTQHQLNAVAGMTVQAFEGQNLAVANSEFNDGRLGYYAIQAGARRQITNSGYSGWQMLSYLARANYSYANRYLVTLTGRVDGSSKFGANNRYGFFPSAAVAWRASEEQFLQDWESLSDLKIRVGYGVVGNEGIPPYSSQGLLLNMEAYIGDSEIIKGQAPYTLNNKELKWETTAQFDVGLDVGLFNNRYSLTADFYIKKTSDLLLNVPVAFHTGYDLAMQNVGDMENRGFEVALNAVPVDGNRFKWDANLTFGFNRNKVTNLVGTEEGLIGASIMGISNWTRVKEGTPIGTMYGYKTDGIAQLNENLGEIPYFPGRSILYGDRKYVDKNGDGGLNEADLFVLGNANPDFTYGWNNTFSFNLGERAGNIHLSLFLQGVYGNEIANFNKFALESFDGTRNNTTTALERWTPDNPSNRYPRANATPMAAVMSDHQLEDGSYLRVKDVTLAYDLPNTWLRNIRSSALQIAVGAKNIYTFTNYSGFDPEVSRFGADNLSMGADYGTYPMPKLYTISLKANF</sequence>
<proteinExistence type="inferred from homology"/>
<comment type="similarity">
    <text evidence="8 9">Belongs to the TonB-dependent receptor family.</text>
</comment>
<feature type="chain" id="PRO_5046888016" evidence="10">
    <location>
        <begin position="24"/>
        <end position="1032"/>
    </location>
</feature>
<keyword evidence="10" id="KW-0732">Signal</keyword>
<dbReference type="NCBIfam" id="TIGR04057">
    <property type="entry name" value="SusC_RagA_signa"/>
    <property type="match status" value="1"/>
</dbReference>
<evidence type="ECO:0000256" key="2">
    <source>
        <dbReference type="ARBA" id="ARBA00022448"/>
    </source>
</evidence>
<reference evidence="14" key="1">
    <citation type="journal article" date="2019" name="Int. J. Syst. Evol. Microbiol.">
        <title>The Global Catalogue of Microorganisms (GCM) 10K type strain sequencing project: providing services to taxonomists for standard genome sequencing and annotation.</title>
        <authorList>
            <consortium name="The Broad Institute Genomics Platform"/>
            <consortium name="The Broad Institute Genome Sequencing Center for Infectious Disease"/>
            <person name="Wu L."/>
            <person name="Ma J."/>
        </authorList>
    </citation>
    <scope>NUCLEOTIDE SEQUENCE [LARGE SCALE GENOMIC DNA]</scope>
    <source>
        <strain evidence="14">CGMCC 1.15342</strain>
    </source>
</reference>
<accession>A0ABQ1M4I9</accession>
<evidence type="ECO:0000313" key="14">
    <source>
        <dbReference type="Proteomes" id="UP000597338"/>
    </source>
</evidence>
<dbReference type="Gene3D" id="2.40.170.20">
    <property type="entry name" value="TonB-dependent receptor, beta-barrel domain"/>
    <property type="match status" value="1"/>
</dbReference>
<dbReference type="InterPro" id="IPR023996">
    <property type="entry name" value="TonB-dep_OMP_SusC/RagA"/>
</dbReference>
<feature type="domain" description="TonB-dependent receptor plug" evidence="12">
    <location>
        <begin position="117"/>
        <end position="238"/>
    </location>
</feature>
<gene>
    <name evidence="13" type="ORF">GCM10011386_24320</name>
</gene>
<evidence type="ECO:0000259" key="12">
    <source>
        <dbReference type="Pfam" id="PF07715"/>
    </source>
</evidence>
<dbReference type="NCBIfam" id="TIGR04056">
    <property type="entry name" value="OMP_RagA_SusC"/>
    <property type="match status" value="1"/>
</dbReference>
<evidence type="ECO:0000256" key="4">
    <source>
        <dbReference type="ARBA" id="ARBA00022692"/>
    </source>
</evidence>
<feature type="domain" description="TonB-dependent receptor-like beta-barrel" evidence="11">
    <location>
        <begin position="425"/>
        <end position="876"/>
    </location>
</feature>
<keyword evidence="14" id="KW-1185">Reference proteome</keyword>
<evidence type="ECO:0000256" key="10">
    <source>
        <dbReference type="SAM" id="SignalP"/>
    </source>
</evidence>
<dbReference type="InterPro" id="IPR037066">
    <property type="entry name" value="Plug_dom_sf"/>
</dbReference>
<dbReference type="Pfam" id="PF13715">
    <property type="entry name" value="CarbopepD_reg_2"/>
    <property type="match status" value="1"/>
</dbReference>
<keyword evidence="3 8" id="KW-1134">Transmembrane beta strand</keyword>
<evidence type="ECO:0000256" key="3">
    <source>
        <dbReference type="ARBA" id="ARBA00022452"/>
    </source>
</evidence>
<keyword evidence="2 8" id="KW-0813">Transport</keyword>
<dbReference type="SUPFAM" id="SSF49464">
    <property type="entry name" value="Carboxypeptidase regulatory domain-like"/>
    <property type="match status" value="1"/>
</dbReference>
<evidence type="ECO:0000256" key="1">
    <source>
        <dbReference type="ARBA" id="ARBA00004571"/>
    </source>
</evidence>
<comment type="subcellular location">
    <subcellularLocation>
        <location evidence="1 8">Cell outer membrane</location>
        <topology evidence="1 8">Multi-pass membrane protein</topology>
    </subcellularLocation>
</comment>
<dbReference type="RefSeq" id="WP_188751044.1">
    <property type="nucleotide sequence ID" value="NZ_BMIK01000007.1"/>
</dbReference>
<evidence type="ECO:0000313" key="13">
    <source>
        <dbReference type="EMBL" id="GGC31416.1"/>
    </source>
</evidence>
<evidence type="ECO:0000259" key="11">
    <source>
        <dbReference type="Pfam" id="PF00593"/>
    </source>
</evidence>
<keyword evidence="6 8" id="KW-0472">Membrane</keyword>
<dbReference type="Gene3D" id="2.170.130.10">
    <property type="entry name" value="TonB-dependent receptor, plug domain"/>
    <property type="match status" value="1"/>
</dbReference>
<protein>
    <submittedName>
        <fullName evidence="13">SusC/RagA family TonB-linked outer membrane protein</fullName>
    </submittedName>
</protein>
<keyword evidence="7 8" id="KW-0998">Cell outer membrane</keyword>